<dbReference type="AlphaFoldDB" id="A0A0C3REJ5"/>
<dbReference type="SMART" id="SM00331">
    <property type="entry name" value="PP2C_SIG"/>
    <property type="match status" value="1"/>
</dbReference>
<accession>A0A0C3REJ5</accession>
<dbReference type="InterPro" id="IPR003660">
    <property type="entry name" value="HAMP_dom"/>
</dbReference>
<dbReference type="CDD" id="cd12913">
    <property type="entry name" value="PDC1_MCP_like"/>
    <property type="match status" value="1"/>
</dbReference>
<evidence type="ECO:0000259" key="3">
    <source>
        <dbReference type="PROSITE" id="PS50885"/>
    </source>
</evidence>
<feature type="transmembrane region" description="Helical" evidence="2">
    <location>
        <begin position="13"/>
        <end position="36"/>
    </location>
</feature>
<dbReference type="RefSeq" id="WP_041505127.1">
    <property type="nucleotide sequence ID" value="NZ_JPIU01000038.1"/>
</dbReference>
<dbReference type="InterPro" id="IPR036457">
    <property type="entry name" value="PPM-type-like_dom_sf"/>
</dbReference>
<dbReference type="InterPro" id="IPR052016">
    <property type="entry name" value="Bact_Sigma-Reg"/>
</dbReference>
<dbReference type="SMART" id="SM00304">
    <property type="entry name" value="HAMP"/>
    <property type="match status" value="1"/>
</dbReference>
<reference evidence="4 5" key="1">
    <citation type="submission" date="2014-07" db="EMBL/GenBank/DDBJ databases">
        <title>Porphyromonadaceae bacterium OUH 308042 = ATCC BAA-2681 = DSM 28342 draft genome.</title>
        <authorList>
            <person name="Sydenham T.V."/>
            <person name="Hasman H."/>
            <person name="Justensen U.S."/>
        </authorList>
    </citation>
    <scope>NUCLEOTIDE SEQUENCE [LARGE SCALE GENOMIC DNA]</scope>
    <source>
        <strain evidence="4 5">OUH 308042</strain>
    </source>
</reference>
<dbReference type="GO" id="GO:0016020">
    <property type="term" value="C:membrane"/>
    <property type="evidence" value="ECO:0007669"/>
    <property type="project" value="InterPro"/>
</dbReference>
<keyword evidence="2" id="KW-0472">Membrane</keyword>
<dbReference type="Proteomes" id="UP000031980">
    <property type="component" value="Unassembled WGS sequence"/>
</dbReference>
<dbReference type="GO" id="GO:0016791">
    <property type="term" value="F:phosphatase activity"/>
    <property type="evidence" value="ECO:0007669"/>
    <property type="project" value="TreeGrafter"/>
</dbReference>
<dbReference type="Pfam" id="PF00672">
    <property type="entry name" value="HAMP"/>
    <property type="match status" value="1"/>
</dbReference>
<dbReference type="PANTHER" id="PTHR43156">
    <property type="entry name" value="STAGE II SPORULATION PROTEIN E-RELATED"/>
    <property type="match status" value="1"/>
</dbReference>
<keyword evidence="5" id="KW-1185">Reference proteome</keyword>
<name>A0A0C3REJ5_9PORP</name>
<dbReference type="CDD" id="cd12912">
    <property type="entry name" value="PDC2_MCP_like"/>
    <property type="match status" value="1"/>
</dbReference>
<gene>
    <name evidence="4" type="ORF">BA92_07930</name>
</gene>
<feature type="transmembrane region" description="Helical" evidence="2">
    <location>
        <begin position="302"/>
        <end position="323"/>
    </location>
</feature>
<keyword evidence="1" id="KW-0378">Hydrolase</keyword>
<dbReference type="Pfam" id="PF07228">
    <property type="entry name" value="SpoIIE"/>
    <property type="match status" value="1"/>
</dbReference>
<organism evidence="4 5">
    <name type="scientific">Sanguibacteroides justesenii</name>
    <dbReference type="NCBI Taxonomy" id="1547597"/>
    <lineage>
        <taxon>Bacteria</taxon>
        <taxon>Pseudomonadati</taxon>
        <taxon>Bacteroidota</taxon>
        <taxon>Bacteroidia</taxon>
        <taxon>Bacteroidales</taxon>
        <taxon>Porphyromonadaceae</taxon>
        <taxon>Sanguibacteroides</taxon>
    </lineage>
</organism>
<evidence type="ECO:0000313" key="5">
    <source>
        <dbReference type="Proteomes" id="UP000031980"/>
    </source>
</evidence>
<dbReference type="SUPFAM" id="SSF81606">
    <property type="entry name" value="PP2C-like"/>
    <property type="match status" value="1"/>
</dbReference>
<feature type="domain" description="HAMP" evidence="3">
    <location>
        <begin position="329"/>
        <end position="382"/>
    </location>
</feature>
<dbReference type="InterPro" id="IPR001932">
    <property type="entry name" value="PPM-type_phosphatase-like_dom"/>
</dbReference>
<dbReference type="Pfam" id="PF22673">
    <property type="entry name" value="MCP-like_PDC_1"/>
    <property type="match status" value="1"/>
</dbReference>
<protein>
    <recommendedName>
        <fullName evidence="3">HAMP domain-containing protein</fullName>
    </recommendedName>
</protein>
<evidence type="ECO:0000256" key="1">
    <source>
        <dbReference type="ARBA" id="ARBA00022801"/>
    </source>
</evidence>
<dbReference type="Gene3D" id="3.30.450.20">
    <property type="entry name" value="PAS domain"/>
    <property type="match status" value="2"/>
</dbReference>
<dbReference type="Gene3D" id="6.10.340.10">
    <property type="match status" value="1"/>
</dbReference>
<keyword evidence="2" id="KW-0812">Transmembrane</keyword>
<dbReference type="PROSITE" id="PS50885">
    <property type="entry name" value="HAMP"/>
    <property type="match status" value="1"/>
</dbReference>
<sequence>MFKRIERSFSAKLSFYLIASMTVWAIVMFGVFYHYAVLKLERDVDERIWNIAEKSDLRLTTLLRGVEKIPKNMAWMISNGFLDADSIFSVTRRVVEDNDEVFGCAIAFEPNYFKSKGYYFAPYSYMSRDSVITVQLGDVAYNYFEMRWYARSKKFGISRWSQPYREFGDHDIITSTYSVPMYDRKRRFIGIFSVDLSTNWLTDLVDSIKPYPSSYAIVIDSLGNYIVHKREKNMVERTIFDVAEAMSDTTAMLVAKRLAAGKKGKMRMLDNDEDAYVYYMPLNATEWYMAIVCPYQEIYREFFQFNVILWVAFLIIILMLYIISSGTIRRLTAPLKDFAQSARTIALGRFDTPLPVIHSRDEMAELRDSFEYMQQQLTMFIERLQQTTSAKEKIESELRIAHDIQMGLLPKPAVACPKWEGVELYAVLNPARQVGGDFYDYFVIGDELCFAIGDVSGKGVPASLLMATTLSLMRSISFSNFEPQYVTNFINQGLLRSGQPDRFVTFFVGMLHLKSGKFKFCNAGHSLPVMIQPDHSVRIMEMEPSLPLGILKEYEYKEYNCSWEPGAKMLLYTDGITEAENVGHKLYSRERLLETIRNHASSSSKGMIEAILIDVNEFVSGALQSDDQTLLSISFYPETEE</sequence>
<proteinExistence type="predicted"/>
<evidence type="ECO:0000313" key="4">
    <source>
        <dbReference type="EMBL" id="KIO44936.1"/>
    </source>
</evidence>
<dbReference type="CDD" id="cd06225">
    <property type="entry name" value="HAMP"/>
    <property type="match status" value="1"/>
</dbReference>
<dbReference type="GO" id="GO:0007165">
    <property type="term" value="P:signal transduction"/>
    <property type="evidence" value="ECO:0007669"/>
    <property type="project" value="InterPro"/>
</dbReference>
<dbReference type="OrthoDB" id="9763484at2"/>
<dbReference type="EMBL" id="JPIU01000038">
    <property type="protein sequence ID" value="KIO44936.1"/>
    <property type="molecule type" value="Genomic_DNA"/>
</dbReference>
<dbReference type="PANTHER" id="PTHR43156:SF2">
    <property type="entry name" value="STAGE II SPORULATION PROTEIN E"/>
    <property type="match status" value="1"/>
</dbReference>
<evidence type="ECO:0000256" key="2">
    <source>
        <dbReference type="SAM" id="Phobius"/>
    </source>
</evidence>
<comment type="caution">
    <text evidence="4">The sequence shown here is derived from an EMBL/GenBank/DDBJ whole genome shotgun (WGS) entry which is preliminary data.</text>
</comment>
<keyword evidence="2" id="KW-1133">Transmembrane helix</keyword>
<dbReference type="SUPFAM" id="SSF158472">
    <property type="entry name" value="HAMP domain-like"/>
    <property type="match status" value="1"/>
</dbReference>
<dbReference type="Gene3D" id="3.60.40.10">
    <property type="entry name" value="PPM-type phosphatase domain"/>
    <property type="match status" value="1"/>
</dbReference>